<dbReference type="PANTHER" id="PTHR32438">
    <property type="entry name" value="4-ALPHA-GLUCANOTRANSFERASE DPE1, CHLOROPLASTIC/AMYLOPLASTIC"/>
    <property type="match status" value="1"/>
</dbReference>
<protein>
    <recommendedName>
        <fullName evidence="3">4-alpha-glucanotransferase</fullName>
        <ecNumber evidence="3">2.4.1.25</ecNumber>
    </recommendedName>
    <alternativeName>
        <fullName evidence="7">Amylomaltase</fullName>
    </alternativeName>
    <alternativeName>
        <fullName evidence="8">Disproportionating enzyme</fullName>
    </alternativeName>
</protein>
<dbReference type="GO" id="GO:0004134">
    <property type="term" value="F:4-alpha-glucanotransferase activity"/>
    <property type="evidence" value="ECO:0007669"/>
    <property type="project" value="UniProtKB-EC"/>
</dbReference>
<dbReference type="EC" id="2.4.1.25" evidence="3"/>
<dbReference type="AlphaFoldDB" id="A0A5J4KU13"/>
<evidence type="ECO:0000256" key="7">
    <source>
        <dbReference type="ARBA" id="ARBA00031423"/>
    </source>
</evidence>
<evidence type="ECO:0000256" key="6">
    <source>
        <dbReference type="ARBA" id="ARBA00023277"/>
    </source>
</evidence>
<evidence type="ECO:0000256" key="8">
    <source>
        <dbReference type="ARBA" id="ARBA00031501"/>
    </source>
</evidence>
<evidence type="ECO:0000256" key="5">
    <source>
        <dbReference type="ARBA" id="ARBA00022679"/>
    </source>
</evidence>
<organism evidence="9">
    <name type="scientific">hot springs metagenome</name>
    <dbReference type="NCBI Taxonomy" id="433727"/>
    <lineage>
        <taxon>unclassified sequences</taxon>
        <taxon>metagenomes</taxon>
        <taxon>ecological metagenomes</taxon>
    </lineage>
</organism>
<evidence type="ECO:0000256" key="4">
    <source>
        <dbReference type="ARBA" id="ARBA00022676"/>
    </source>
</evidence>
<name>A0A5J4KU13_9ZZZZ</name>
<evidence type="ECO:0000256" key="2">
    <source>
        <dbReference type="ARBA" id="ARBA00005684"/>
    </source>
</evidence>
<dbReference type="InterPro" id="IPR017853">
    <property type="entry name" value="GH"/>
</dbReference>
<evidence type="ECO:0000313" key="9">
    <source>
        <dbReference type="EMBL" id="GER93148.1"/>
    </source>
</evidence>
<proteinExistence type="inferred from homology"/>
<dbReference type="SUPFAM" id="SSF51445">
    <property type="entry name" value="(Trans)glycosidases"/>
    <property type="match status" value="1"/>
</dbReference>
<dbReference type="GO" id="GO:0005975">
    <property type="term" value="P:carbohydrate metabolic process"/>
    <property type="evidence" value="ECO:0007669"/>
    <property type="project" value="InterPro"/>
</dbReference>
<keyword evidence="6" id="KW-0119">Carbohydrate metabolism</keyword>
<keyword evidence="5 9" id="KW-0808">Transferase</keyword>
<dbReference type="EMBL" id="BLAB01000001">
    <property type="protein sequence ID" value="GER93148.1"/>
    <property type="molecule type" value="Genomic_DNA"/>
</dbReference>
<sequence>MSTSEELINELSDLSGIIPEYWDIFGNKHTTTIETKKAILKAMKLDIDSDESIKNEIYAKKAYPWNRFIEPVKVISVNEQPFKVSIHVRVEKVEEDRIYISWAIRNEEGEEIDKFILSSDEITISDERWMYGRRYVKIDLTDKCYRDIGYYSVDIKFKIPNVEISGTSKVIITPDCCYMPLKLKDAKTWGISINLYSIRSCQNWGVGDFGDLKKIVKMVSELKGGFVGINPLHAIPNKKPFGISPYSPISRLYKNFIYLDMDNIPEVRELGSHSPVMNSLIDELRNTELIDYEKVASLKMSVLRSAFEVFYKEHYLKDTARSKGFKTYVAEQGNSLESFAAYLASSQSSAANSQVEVLFYKYIQWLIEEQLREVSELTKNLGMSVGLYHDLAIGSIGDGSDAWNFQDIIANEIDLGAPPDDFNPTGQNWGFPPLIPDRLKESRYELFIQTIRKNMKHFGALRIDHALGMFRQFWIPKGMSASHGAYVKQPTEDLLRIIALESVRNSTMVIAEDLGTIGENVRETLFRFNMLSYRLLYFERNYPDPCFLQPEKYPEMALCAVTTHDLPTIYGWWICRDIDLKKRLGILPDEGVKQKSVSERERDKSLLIDALKSQGLIPDTHSSYLDEMTPELCMAIYEYLARTPCKLLSVSLDDVIGTIDQQNMPGITDSYPSWMQKTSITLEQMIANKWFLALSEMFQKNNR</sequence>
<evidence type="ECO:0000256" key="3">
    <source>
        <dbReference type="ARBA" id="ARBA00012560"/>
    </source>
</evidence>
<comment type="similarity">
    <text evidence="2">Belongs to the disproportionating enzyme family.</text>
</comment>
<gene>
    <name evidence="9" type="ORF">A45J_0881</name>
</gene>
<comment type="catalytic activity">
    <reaction evidence="1">
        <text>Transfers a segment of a (1-&gt;4)-alpha-D-glucan to a new position in an acceptor, which may be glucose or a (1-&gt;4)-alpha-D-glucan.</text>
        <dbReference type="EC" id="2.4.1.25"/>
    </reaction>
</comment>
<reference evidence="9" key="1">
    <citation type="submission" date="2019-10" db="EMBL/GenBank/DDBJ databases">
        <title>Metagenomic sequencing of thiosulfate-disproportionating enrichment culture.</title>
        <authorList>
            <person name="Umezawa K."/>
            <person name="Kojima H."/>
            <person name="Fukui M."/>
        </authorList>
    </citation>
    <scope>NUCLEOTIDE SEQUENCE</scope>
    <source>
        <strain evidence="9">45J</strain>
    </source>
</reference>
<dbReference type="PANTHER" id="PTHR32438:SF5">
    <property type="entry name" value="4-ALPHA-GLUCANOTRANSFERASE DPE1, CHLOROPLASTIC_AMYLOPLASTIC"/>
    <property type="match status" value="1"/>
</dbReference>
<evidence type="ECO:0000256" key="1">
    <source>
        <dbReference type="ARBA" id="ARBA00000439"/>
    </source>
</evidence>
<dbReference type="Gene3D" id="3.20.20.80">
    <property type="entry name" value="Glycosidases"/>
    <property type="match status" value="1"/>
</dbReference>
<keyword evidence="4" id="KW-0328">Glycosyltransferase</keyword>
<dbReference type="Pfam" id="PF02446">
    <property type="entry name" value="Glyco_hydro_77"/>
    <property type="match status" value="2"/>
</dbReference>
<dbReference type="NCBIfam" id="TIGR00217">
    <property type="entry name" value="malQ"/>
    <property type="match status" value="1"/>
</dbReference>
<accession>A0A5J4KU13</accession>
<comment type="caution">
    <text evidence="9">The sequence shown here is derived from an EMBL/GenBank/DDBJ whole genome shotgun (WGS) entry which is preliminary data.</text>
</comment>
<dbReference type="InterPro" id="IPR003385">
    <property type="entry name" value="Glyco_hydro_77"/>
</dbReference>